<evidence type="ECO:0000256" key="2">
    <source>
        <dbReference type="ARBA" id="ARBA00022598"/>
    </source>
</evidence>
<dbReference type="RefSeq" id="WP_377046240.1">
    <property type="nucleotide sequence ID" value="NZ_JBHLUN010000015.1"/>
</dbReference>
<organism evidence="8 9">
    <name type="scientific">Roseomonas elaeocarpi</name>
    <dbReference type="NCBI Taxonomy" id="907779"/>
    <lineage>
        <taxon>Bacteria</taxon>
        <taxon>Pseudomonadati</taxon>
        <taxon>Pseudomonadota</taxon>
        <taxon>Alphaproteobacteria</taxon>
        <taxon>Acetobacterales</taxon>
        <taxon>Roseomonadaceae</taxon>
        <taxon>Roseomonas</taxon>
    </lineage>
</organism>
<name>A0ABV6K1Q1_9PROT</name>
<evidence type="ECO:0000313" key="8">
    <source>
        <dbReference type="EMBL" id="MFC0410491.1"/>
    </source>
</evidence>
<dbReference type="SUPFAM" id="SSF51735">
    <property type="entry name" value="NAD(P)-binding Rossmann-fold domains"/>
    <property type="match status" value="1"/>
</dbReference>
<dbReference type="PROSITE" id="PS50975">
    <property type="entry name" value="ATP_GRASP"/>
    <property type="match status" value="1"/>
</dbReference>
<dbReference type="PANTHER" id="PTHR43334">
    <property type="entry name" value="ACETATE--COA LIGASE [ADP-FORMING]"/>
    <property type="match status" value="1"/>
</dbReference>
<comment type="caution">
    <text evidence="8">The sequence shown here is derived from an EMBL/GenBank/DDBJ whole genome shotgun (WGS) entry which is preliminary data.</text>
</comment>
<dbReference type="Proteomes" id="UP001589865">
    <property type="component" value="Unassembled WGS sequence"/>
</dbReference>
<dbReference type="Gene3D" id="3.40.630.30">
    <property type="match status" value="1"/>
</dbReference>
<dbReference type="Gene3D" id="3.30.470.20">
    <property type="entry name" value="ATP-grasp fold, B domain"/>
    <property type="match status" value="1"/>
</dbReference>
<dbReference type="SMART" id="SM00881">
    <property type="entry name" value="CoA_binding"/>
    <property type="match status" value="1"/>
</dbReference>
<dbReference type="Gene3D" id="3.30.1490.20">
    <property type="entry name" value="ATP-grasp fold, A domain"/>
    <property type="match status" value="1"/>
</dbReference>
<keyword evidence="3 5" id="KW-0547">Nucleotide-binding</keyword>
<keyword evidence="2 8" id="KW-0436">Ligase</keyword>
<protein>
    <submittedName>
        <fullName evidence="8">Bifunctional acetate--CoA ligase family protein/GNAT family N-acetyltransferase</fullName>
    </submittedName>
</protein>
<keyword evidence="9" id="KW-1185">Reference proteome</keyword>
<reference evidence="8 9" key="1">
    <citation type="submission" date="2024-09" db="EMBL/GenBank/DDBJ databases">
        <authorList>
            <person name="Sun Q."/>
            <person name="Mori K."/>
        </authorList>
    </citation>
    <scope>NUCLEOTIDE SEQUENCE [LARGE SCALE GENOMIC DNA]</scope>
    <source>
        <strain evidence="8 9">TBRC 5777</strain>
    </source>
</reference>
<evidence type="ECO:0000259" key="7">
    <source>
        <dbReference type="PROSITE" id="PS51186"/>
    </source>
</evidence>
<dbReference type="InterPro" id="IPR051538">
    <property type="entry name" value="Acyl-CoA_Synth/Transferase"/>
</dbReference>
<dbReference type="SUPFAM" id="SSF55729">
    <property type="entry name" value="Acyl-CoA N-acyltransferases (Nat)"/>
    <property type="match status" value="1"/>
</dbReference>
<evidence type="ECO:0000313" key="9">
    <source>
        <dbReference type="Proteomes" id="UP001589865"/>
    </source>
</evidence>
<dbReference type="InterPro" id="IPR032875">
    <property type="entry name" value="Succ_CoA_lig_flav_dom"/>
</dbReference>
<evidence type="ECO:0000259" key="6">
    <source>
        <dbReference type="PROSITE" id="PS50975"/>
    </source>
</evidence>
<dbReference type="InterPro" id="IPR016102">
    <property type="entry name" value="Succinyl-CoA_synth-like"/>
</dbReference>
<dbReference type="SUPFAM" id="SSF56059">
    <property type="entry name" value="Glutathione synthetase ATP-binding domain-like"/>
    <property type="match status" value="1"/>
</dbReference>
<feature type="domain" description="N-acetyltransferase" evidence="7">
    <location>
        <begin position="741"/>
        <end position="897"/>
    </location>
</feature>
<dbReference type="InterPro" id="IPR036291">
    <property type="entry name" value="NAD(P)-bd_dom_sf"/>
</dbReference>
<evidence type="ECO:0000256" key="4">
    <source>
        <dbReference type="ARBA" id="ARBA00022840"/>
    </source>
</evidence>
<dbReference type="Pfam" id="PF13380">
    <property type="entry name" value="CoA_binding_2"/>
    <property type="match status" value="1"/>
</dbReference>
<accession>A0ABV6K1Q1</accession>
<dbReference type="CDD" id="cd04301">
    <property type="entry name" value="NAT_SF"/>
    <property type="match status" value="1"/>
</dbReference>
<keyword evidence="1" id="KW-0816">Tricarboxylic acid cycle</keyword>
<dbReference type="Pfam" id="PF13302">
    <property type="entry name" value="Acetyltransf_3"/>
    <property type="match status" value="1"/>
</dbReference>
<sequence>MPADESPDPAAPLAGSSSPFRPAALFAPRRVLLLADPALRESAVLARNLASGGFRGSLQALTPADGTQWEGLSPLRSLDDLAEAPELAVIALPPERIGPALMELGRRGCRAAVVPVAAPELAEQARAAGVRAVGQRSFGLANPALGLNATLSHLPIRPGRLALLCQSSALARAVIDYAEAQGVGFSLICGIGGNADYGFAGALDWLARDSTTGAVVLDLRRIKNRRQFISAARATARTRPVVAIRPGSAAPIASAGSVAVGPLPGSTAEAAMDAALRRAGVLRVETLGELLAAAETLARVRLSALRSGAEADRIAIVSNGLASGQLAADEAVRRGGRLAVIPEAARTMLDLALPADWHGENPLVMPPGQGHRLAEAAAMLASLPEVGTVVAIHTPSPFEDGEAAVRAMQATAGMRGAPVLVGWLGQATGSPQRAALAKAGVAVFPTPERAVRGALHLAQDRRNREFAAELPASDVLEFVPDRATVRRILDAVRAAGRLALNEAQSLDVLEAYGIPTVARRPARDANEAGKAAMELGFPVVLKVLTADLPGKTEADGVQLSLRDVKGVRTAGGAMLSRLARERPELRLDGLLVQRQAAAGAELRLRVGDDAMFGPWIGFGAGGTAADLQPDEAVDLLPLNLPLAEALIGSTRVARRLRGWRDHPAVPTEPIARALVRLSALAVDFPEIATIAANPLIATPTGAVVVDADLRLRPAGENSMLAIPPYPAELSLPWASPTGETLTVRPIRPEDAEAHARTVRAMSEDDMRWRFFGSIRNLSAVQIARMTQIDYEREMAFVAVQAVAGEADRIVGVSRIVRQGFAGDDAEFAVMVLNEWKGRGLGTHLMRRAIDWAREVGVRRIEGQILHDNVPMQNFARKLGFTLRRSEDDALDALLVLG</sequence>
<dbReference type="Pfam" id="PF13607">
    <property type="entry name" value="Succ_CoA_lig"/>
    <property type="match status" value="1"/>
</dbReference>
<dbReference type="GO" id="GO:0016874">
    <property type="term" value="F:ligase activity"/>
    <property type="evidence" value="ECO:0007669"/>
    <property type="project" value="UniProtKB-KW"/>
</dbReference>
<dbReference type="InterPro" id="IPR011761">
    <property type="entry name" value="ATP-grasp"/>
</dbReference>
<keyword evidence="4 5" id="KW-0067">ATP-binding</keyword>
<dbReference type="InterPro" id="IPR003781">
    <property type="entry name" value="CoA-bd"/>
</dbReference>
<dbReference type="SUPFAM" id="SSF52210">
    <property type="entry name" value="Succinyl-CoA synthetase domains"/>
    <property type="match status" value="2"/>
</dbReference>
<dbReference type="InterPro" id="IPR013815">
    <property type="entry name" value="ATP_grasp_subdomain_1"/>
</dbReference>
<dbReference type="Gene3D" id="3.40.50.261">
    <property type="entry name" value="Succinyl-CoA synthetase domains"/>
    <property type="match status" value="2"/>
</dbReference>
<dbReference type="InterPro" id="IPR000182">
    <property type="entry name" value="GNAT_dom"/>
</dbReference>
<evidence type="ECO:0000256" key="5">
    <source>
        <dbReference type="PROSITE-ProRule" id="PRU00409"/>
    </source>
</evidence>
<dbReference type="InterPro" id="IPR016181">
    <property type="entry name" value="Acyl_CoA_acyltransferase"/>
</dbReference>
<feature type="domain" description="ATP-grasp" evidence="6">
    <location>
        <begin position="506"/>
        <end position="542"/>
    </location>
</feature>
<evidence type="ECO:0000256" key="3">
    <source>
        <dbReference type="ARBA" id="ARBA00022741"/>
    </source>
</evidence>
<evidence type="ECO:0000256" key="1">
    <source>
        <dbReference type="ARBA" id="ARBA00022532"/>
    </source>
</evidence>
<dbReference type="EMBL" id="JBHLUN010000015">
    <property type="protein sequence ID" value="MFC0410491.1"/>
    <property type="molecule type" value="Genomic_DNA"/>
</dbReference>
<gene>
    <name evidence="8" type="ORF">ACFFGY_19745</name>
</gene>
<proteinExistence type="predicted"/>
<dbReference type="Gene3D" id="3.40.50.720">
    <property type="entry name" value="NAD(P)-binding Rossmann-like Domain"/>
    <property type="match status" value="1"/>
</dbReference>
<dbReference type="Pfam" id="PF13549">
    <property type="entry name" value="ATP-grasp_5"/>
    <property type="match status" value="1"/>
</dbReference>
<dbReference type="PANTHER" id="PTHR43334:SF1">
    <property type="entry name" value="3-HYDROXYPROPIONATE--COA LIGASE [ADP-FORMING]"/>
    <property type="match status" value="1"/>
</dbReference>
<dbReference type="PROSITE" id="PS51186">
    <property type="entry name" value="GNAT"/>
    <property type="match status" value="1"/>
</dbReference>